<dbReference type="EMBL" id="ANIX01003775">
    <property type="protein sequence ID" value="ETP04286.1"/>
    <property type="molecule type" value="Genomic_DNA"/>
</dbReference>
<dbReference type="AlphaFoldDB" id="W2W1L3"/>
<proteinExistence type="predicted"/>
<gene>
    <name evidence="1" type="ORF">F441_18917</name>
</gene>
<organism evidence="1 2">
    <name type="scientific">Phytophthora nicotianae CJ01A1</name>
    <dbReference type="NCBI Taxonomy" id="1317063"/>
    <lineage>
        <taxon>Eukaryota</taxon>
        <taxon>Sar</taxon>
        <taxon>Stramenopiles</taxon>
        <taxon>Oomycota</taxon>
        <taxon>Peronosporomycetes</taxon>
        <taxon>Peronosporales</taxon>
        <taxon>Peronosporaceae</taxon>
        <taxon>Phytophthora</taxon>
    </lineage>
</organism>
<accession>W2W1L3</accession>
<evidence type="ECO:0000313" key="1">
    <source>
        <dbReference type="EMBL" id="ETP04286.1"/>
    </source>
</evidence>
<comment type="caution">
    <text evidence="1">The sequence shown here is derived from an EMBL/GenBank/DDBJ whole genome shotgun (WGS) entry which is preliminary data.</text>
</comment>
<sequence length="214" mass="24180">MDCGYGEEGCYRHVDVVHRQGLDVALLVTVCNESHDSGVVQKKISSRIVELYDVDIGCMAHFVMSDTAPAARKLSKLYEDAVPVDCSIKRQDLPRGQPGAKFVTEAAADVYARRSISQRRKAGEANNYFKTPQHVERLLRVQQAYGLPELSAMVNCDTRVASTVTLFQKSILNYPEFKAYFQRCETYDDPTIFARLSNEDWQTMAQCEAVTHMR</sequence>
<dbReference type="Proteomes" id="UP000018958">
    <property type="component" value="Unassembled WGS sequence"/>
</dbReference>
<evidence type="ECO:0000313" key="2">
    <source>
        <dbReference type="Proteomes" id="UP000018958"/>
    </source>
</evidence>
<name>W2W1L3_PHYNI</name>
<reference evidence="1 2" key="1">
    <citation type="submission" date="2013-11" db="EMBL/GenBank/DDBJ databases">
        <title>The Genome Sequence of Phytophthora parasitica CJ01A1.</title>
        <authorList>
            <consortium name="The Broad Institute Genomics Platform"/>
            <person name="Russ C."/>
            <person name="Tyler B."/>
            <person name="Panabieres F."/>
            <person name="Shan W."/>
            <person name="Tripathy S."/>
            <person name="Grunwald N."/>
            <person name="Machado M."/>
            <person name="Johnson C.S."/>
            <person name="Walker B."/>
            <person name="Young S.K."/>
            <person name="Zeng Q."/>
            <person name="Gargeya S."/>
            <person name="Fitzgerald M."/>
            <person name="Haas B."/>
            <person name="Abouelleil A."/>
            <person name="Allen A.W."/>
            <person name="Alvarado L."/>
            <person name="Arachchi H.M."/>
            <person name="Berlin A.M."/>
            <person name="Chapman S.B."/>
            <person name="Gainer-Dewar J."/>
            <person name="Goldberg J."/>
            <person name="Griggs A."/>
            <person name="Gujja S."/>
            <person name="Hansen M."/>
            <person name="Howarth C."/>
            <person name="Imamovic A."/>
            <person name="Ireland A."/>
            <person name="Larimer J."/>
            <person name="McCowan C."/>
            <person name="Murphy C."/>
            <person name="Pearson M."/>
            <person name="Poon T.W."/>
            <person name="Priest M."/>
            <person name="Roberts A."/>
            <person name="Saif S."/>
            <person name="Shea T."/>
            <person name="Sisk P."/>
            <person name="Sykes S."/>
            <person name="Wortman J."/>
            <person name="Nusbaum C."/>
            <person name="Birren B."/>
        </authorList>
    </citation>
    <scope>NUCLEOTIDE SEQUENCE [LARGE SCALE GENOMIC DNA]</scope>
    <source>
        <strain evidence="1 2">CJ01A1</strain>
    </source>
</reference>
<protein>
    <submittedName>
        <fullName evidence="1">Uncharacterized protein</fullName>
    </submittedName>
</protein>